<dbReference type="EMBL" id="NPIA01000001">
    <property type="protein sequence ID" value="OZM58685.1"/>
    <property type="molecule type" value="Genomic_DNA"/>
</dbReference>
<evidence type="ECO:0000313" key="1">
    <source>
        <dbReference type="EMBL" id="OZM58685.1"/>
    </source>
</evidence>
<reference evidence="1 2" key="2">
    <citation type="submission" date="2017-09" db="EMBL/GenBank/DDBJ databases">
        <title>Bacillus patelloidae sp. nov., isolated from the intestinal tract of a marine limpet.</title>
        <authorList>
            <person name="Liu R."/>
            <person name="Dong C."/>
            <person name="Shao Z."/>
        </authorList>
    </citation>
    <scope>NUCLEOTIDE SEQUENCE [LARGE SCALE GENOMIC DNA]</scope>
    <source>
        <strain evidence="1 2">SA5d-4</strain>
    </source>
</reference>
<reference evidence="2" key="1">
    <citation type="submission" date="2017-08" db="EMBL/GenBank/DDBJ databases">
        <authorList>
            <person name="Huang Z."/>
        </authorList>
    </citation>
    <scope>NUCLEOTIDE SEQUENCE [LARGE SCALE GENOMIC DNA]</scope>
    <source>
        <strain evidence="2">SA5d-4</strain>
    </source>
</reference>
<accession>A0A263BY94</accession>
<organism evidence="1 2">
    <name type="scientific">Lottiidibacillus patelloidae</name>
    <dbReference type="NCBI Taxonomy" id="2670334"/>
    <lineage>
        <taxon>Bacteria</taxon>
        <taxon>Bacillati</taxon>
        <taxon>Bacillota</taxon>
        <taxon>Bacilli</taxon>
        <taxon>Bacillales</taxon>
        <taxon>Bacillaceae</taxon>
        <taxon>Lottiidibacillus</taxon>
    </lineage>
</organism>
<dbReference type="AlphaFoldDB" id="A0A263BY94"/>
<comment type="caution">
    <text evidence="1">The sequence shown here is derived from an EMBL/GenBank/DDBJ whole genome shotgun (WGS) entry which is preliminary data.</text>
</comment>
<sequence length="159" mass="18404">MLERKIIILISVIAIISVVLNVTQLKMYQQLEKQQQYHNSTIENHILSNIGMAIKRFEGKIGLSNDKEYGLTELIVSAEMVGLIDSNQNSVFRNFSLEIALNNIVSNVFQANEYTQEINDLKKIYQYLNKNTTAPYGDKDEYEDVTKEEYENVIKKYMP</sequence>
<name>A0A263BY94_9BACI</name>
<gene>
    <name evidence="1" type="ORF">CIB95_03700</name>
</gene>
<keyword evidence="2" id="KW-1185">Reference proteome</keyword>
<evidence type="ECO:0000313" key="2">
    <source>
        <dbReference type="Proteomes" id="UP000217083"/>
    </source>
</evidence>
<dbReference type="Proteomes" id="UP000217083">
    <property type="component" value="Unassembled WGS sequence"/>
</dbReference>
<protein>
    <submittedName>
        <fullName evidence="1">Uncharacterized protein</fullName>
    </submittedName>
</protein>
<proteinExistence type="predicted"/>